<protein>
    <submittedName>
        <fullName evidence="3">Transcriptional regulator with XRE-family HTH domain</fullName>
    </submittedName>
</protein>
<dbReference type="GO" id="GO:0003677">
    <property type="term" value="F:DNA binding"/>
    <property type="evidence" value="ECO:0007669"/>
    <property type="project" value="UniProtKB-KW"/>
</dbReference>
<dbReference type="GO" id="GO:0003700">
    <property type="term" value="F:DNA-binding transcription factor activity"/>
    <property type="evidence" value="ECO:0007669"/>
    <property type="project" value="TreeGrafter"/>
</dbReference>
<evidence type="ECO:0000256" key="1">
    <source>
        <dbReference type="ARBA" id="ARBA00023125"/>
    </source>
</evidence>
<dbReference type="EMBL" id="JALJXV010000002">
    <property type="protein sequence ID" value="MCP1673653.1"/>
    <property type="molecule type" value="Genomic_DNA"/>
</dbReference>
<evidence type="ECO:0000313" key="3">
    <source>
        <dbReference type="EMBL" id="MCP1673653.1"/>
    </source>
</evidence>
<keyword evidence="4" id="KW-1185">Reference proteome</keyword>
<dbReference type="AlphaFoldDB" id="A0AAE3KBJ2"/>
<dbReference type="CDD" id="cd00093">
    <property type="entry name" value="HTH_XRE"/>
    <property type="match status" value="1"/>
</dbReference>
<reference evidence="3" key="1">
    <citation type="submission" date="2022-03" db="EMBL/GenBank/DDBJ databases">
        <title>Genomic Encyclopedia of Type Strains, Phase III (KMG-III): the genomes of soil and plant-associated and newly described type strains.</title>
        <authorList>
            <person name="Whitman W."/>
        </authorList>
    </citation>
    <scope>NUCLEOTIDE SEQUENCE</scope>
    <source>
        <strain evidence="3">ANL 6-2</strain>
    </source>
</reference>
<dbReference type="GO" id="GO:0005829">
    <property type="term" value="C:cytosol"/>
    <property type="evidence" value="ECO:0007669"/>
    <property type="project" value="TreeGrafter"/>
</dbReference>
<evidence type="ECO:0000259" key="2">
    <source>
        <dbReference type="PROSITE" id="PS50943"/>
    </source>
</evidence>
<dbReference type="PROSITE" id="PS50943">
    <property type="entry name" value="HTH_CROC1"/>
    <property type="match status" value="1"/>
</dbReference>
<keyword evidence="1" id="KW-0238">DNA-binding</keyword>
<gene>
    <name evidence="3" type="ORF">J2T57_000752</name>
</gene>
<name>A0AAE3KBJ2_9GAMM</name>
<dbReference type="PANTHER" id="PTHR46797:SF1">
    <property type="entry name" value="METHYLPHOSPHONATE SYNTHASE"/>
    <property type="match status" value="1"/>
</dbReference>
<sequence>MMSQQAAEFSKTLGRRVRMIRGNELLTRRELAERSGVSERYLASLETGQANPSLAILFRLAGALELPIEKLLCPSVAEVPARSSQPEITHHRHHPIG</sequence>
<evidence type="ECO:0000313" key="4">
    <source>
        <dbReference type="Proteomes" id="UP001205843"/>
    </source>
</evidence>
<feature type="domain" description="HTH cro/C1-type" evidence="2">
    <location>
        <begin position="26"/>
        <end position="71"/>
    </location>
</feature>
<dbReference type="Pfam" id="PF01381">
    <property type="entry name" value="HTH_3"/>
    <property type="match status" value="1"/>
</dbReference>
<dbReference type="Gene3D" id="1.10.260.40">
    <property type="entry name" value="lambda repressor-like DNA-binding domains"/>
    <property type="match status" value="1"/>
</dbReference>
<accession>A0AAE3KBJ2</accession>
<comment type="caution">
    <text evidence="3">The sequence shown here is derived from an EMBL/GenBank/DDBJ whole genome shotgun (WGS) entry which is preliminary data.</text>
</comment>
<dbReference type="PANTHER" id="PTHR46797">
    <property type="entry name" value="HTH-TYPE TRANSCRIPTIONAL REGULATOR"/>
    <property type="match status" value="1"/>
</dbReference>
<organism evidence="3 4">
    <name type="scientific">Natronocella acetinitrilica</name>
    <dbReference type="NCBI Taxonomy" id="414046"/>
    <lineage>
        <taxon>Bacteria</taxon>
        <taxon>Pseudomonadati</taxon>
        <taxon>Pseudomonadota</taxon>
        <taxon>Gammaproteobacteria</taxon>
        <taxon>Chromatiales</taxon>
        <taxon>Ectothiorhodospiraceae</taxon>
        <taxon>Natronocella</taxon>
    </lineage>
</organism>
<dbReference type="SMART" id="SM00530">
    <property type="entry name" value="HTH_XRE"/>
    <property type="match status" value="1"/>
</dbReference>
<dbReference type="RefSeq" id="WP_253474441.1">
    <property type="nucleotide sequence ID" value="NZ_JALJXV010000002.1"/>
</dbReference>
<dbReference type="InterPro" id="IPR010982">
    <property type="entry name" value="Lambda_DNA-bd_dom_sf"/>
</dbReference>
<dbReference type="Proteomes" id="UP001205843">
    <property type="component" value="Unassembled WGS sequence"/>
</dbReference>
<dbReference type="InterPro" id="IPR050807">
    <property type="entry name" value="TransReg_Diox_bact_type"/>
</dbReference>
<proteinExistence type="predicted"/>
<dbReference type="InterPro" id="IPR001387">
    <property type="entry name" value="Cro/C1-type_HTH"/>
</dbReference>
<dbReference type="SUPFAM" id="SSF47413">
    <property type="entry name" value="lambda repressor-like DNA-binding domains"/>
    <property type="match status" value="1"/>
</dbReference>